<accession>A0ABW4AUW9</accession>
<dbReference type="EMBL" id="JBHTMK010000082">
    <property type="protein sequence ID" value="MFD1374414.1"/>
    <property type="molecule type" value="Genomic_DNA"/>
</dbReference>
<proteinExistence type="predicted"/>
<dbReference type="RefSeq" id="WP_317795796.1">
    <property type="nucleotide sequence ID" value="NZ_AP028461.1"/>
</dbReference>
<gene>
    <name evidence="1" type="ORF">ACFQ5G_54570</name>
</gene>
<organism evidence="1 2">
    <name type="scientific">Actinoplanes sichuanensis</name>
    <dbReference type="NCBI Taxonomy" id="512349"/>
    <lineage>
        <taxon>Bacteria</taxon>
        <taxon>Bacillati</taxon>
        <taxon>Actinomycetota</taxon>
        <taxon>Actinomycetes</taxon>
        <taxon>Micromonosporales</taxon>
        <taxon>Micromonosporaceae</taxon>
        <taxon>Actinoplanes</taxon>
    </lineage>
</organism>
<dbReference type="Proteomes" id="UP001597183">
    <property type="component" value="Unassembled WGS sequence"/>
</dbReference>
<dbReference type="InterPro" id="IPR045682">
    <property type="entry name" value="DUF6193"/>
</dbReference>
<reference evidence="2" key="1">
    <citation type="journal article" date="2019" name="Int. J. Syst. Evol. Microbiol.">
        <title>The Global Catalogue of Microorganisms (GCM) 10K type strain sequencing project: providing services to taxonomists for standard genome sequencing and annotation.</title>
        <authorList>
            <consortium name="The Broad Institute Genomics Platform"/>
            <consortium name="The Broad Institute Genome Sequencing Center for Infectious Disease"/>
            <person name="Wu L."/>
            <person name="Ma J."/>
        </authorList>
    </citation>
    <scope>NUCLEOTIDE SEQUENCE [LARGE SCALE GENOMIC DNA]</scope>
    <source>
        <strain evidence="2">CCM 7526</strain>
    </source>
</reference>
<protein>
    <submittedName>
        <fullName evidence="1">DUF6193 family natural product biosynthesis protein</fullName>
    </submittedName>
</protein>
<comment type="caution">
    <text evidence="1">The sequence shown here is derived from an EMBL/GenBank/DDBJ whole genome shotgun (WGS) entry which is preliminary data.</text>
</comment>
<keyword evidence="2" id="KW-1185">Reference proteome</keyword>
<evidence type="ECO:0000313" key="1">
    <source>
        <dbReference type="EMBL" id="MFD1374414.1"/>
    </source>
</evidence>
<evidence type="ECO:0000313" key="2">
    <source>
        <dbReference type="Proteomes" id="UP001597183"/>
    </source>
</evidence>
<name>A0ABW4AUW9_9ACTN</name>
<sequence>MADQQPWGDAAQWYPDIVALGSATDAWQAEFDRRGAPFRVRSQNPTKPRTATVDNGERTAYLNLSPRMRRITLGLRLERTVMLSGHAPDLAVAADAAHAWLAGARPPDVAATRPFLGSVALATARERGDHREAGWLRLYENHREERVETRLQPFVALAFQEPRLRRLHPYTSVWTLRFSTTSTWPYSGSYPTVTPTTTPGRYVVKTSDGRTADETDAVDALALVLAGIPR</sequence>
<dbReference type="Pfam" id="PF19692">
    <property type="entry name" value="DUF6193"/>
    <property type="match status" value="1"/>
</dbReference>